<dbReference type="VEuPathDB" id="FungiDB:FOC1_g10008178"/>
<sequence length="283" mass="31968">MTPSLDRIEPISVLIGFRVECPDCMPRYASKQQIQLETNSRSSLTTECNIPDNKQGFIEAAANHLSRKQVPSPFTSLFQSWESALRRRAQMIKKGAFKVLIIAIWLRNRVDCDAEDIAKSLDYVVCPATPDEETRPLDPHIDEILITGGILASENMILASFGGTNCEIKRVQISPLINDKRELLPAMMPTEVELKYDNGKVEITERLASELFHRTGVLDDGQFCVLVLAICGCPVRARITEDGVVIKTSEISNRPWVVFRNGKQEYHFQLEDGLMQHHPTQCW</sequence>
<name>A0A2H3SXX2_FUSOX</name>
<dbReference type="VEuPathDB" id="FungiDB:FOIG_10809"/>
<proteinExistence type="predicted"/>
<dbReference type="Pfam" id="PF24494">
    <property type="entry name" value="DUF7587"/>
    <property type="match status" value="1"/>
</dbReference>
<dbReference type="Proteomes" id="UP000219369">
    <property type="component" value="Unassembled WGS sequence"/>
</dbReference>
<feature type="domain" description="DUF7587" evidence="1">
    <location>
        <begin position="17"/>
        <end position="108"/>
    </location>
</feature>
<dbReference type="VEuPathDB" id="FungiDB:FOXG_20297"/>
<dbReference type="EMBL" id="FMJY01000001">
    <property type="protein sequence ID" value="SCO77294.1"/>
    <property type="molecule type" value="Genomic_DNA"/>
</dbReference>
<dbReference type="OrthoDB" id="4969958at2759"/>
<dbReference type="AlphaFoldDB" id="A0A2H3SXX2"/>
<dbReference type="InterPro" id="IPR056009">
    <property type="entry name" value="DUF7587"/>
</dbReference>
<evidence type="ECO:0000259" key="1">
    <source>
        <dbReference type="Pfam" id="PF24494"/>
    </source>
</evidence>
<evidence type="ECO:0000313" key="2">
    <source>
        <dbReference type="EMBL" id="SCO77294.1"/>
    </source>
</evidence>
<protein>
    <recommendedName>
        <fullName evidence="1">DUF7587 domain-containing protein</fullName>
    </recommendedName>
</protein>
<dbReference type="VEuPathDB" id="FungiDB:FOZG_09904"/>
<reference evidence="3" key="1">
    <citation type="submission" date="2016-09" db="EMBL/GenBank/DDBJ databases">
        <authorList>
            <person name="Guldener U."/>
        </authorList>
    </citation>
    <scope>NUCLEOTIDE SEQUENCE [LARGE SCALE GENOMIC DNA]</scope>
    <source>
        <strain evidence="3">V64-1</strain>
    </source>
</reference>
<gene>
    <name evidence="2" type="ORF">FRV6_01506</name>
</gene>
<evidence type="ECO:0000313" key="3">
    <source>
        <dbReference type="Proteomes" id="UP000219369"/>
    </source>
</evidence>
<dbReference type="VEuPathDB" id="FungiDB:FOMG_07198"/>
<dbReference type="VEuPathDB" id="FungiDB:FOC4_g10009271"/>
<organism evidence="2 3">
    <name type="scientific">Fusarium oxysporum</name>
    <name type="common">Fusarium vascular wilt</name>
    <dbReference type="NCBI Taxonomy" id="5507"/>
    <lineage>
        <taxon>Eukaryota</taxon>
        <taxon>Fungi</taxon>
        <taxon>Dikarya</taxon>
        <taxon>Ascomycota</taxon>
        <taxon>Pezizomycotina</taxon>
        <taxon>Sordariomycetes</taxon>
        <taxon>Hypocreomycetidae</taxon>
        <taxon>Hypocreales</taxon>
        <taxon>Nectriaceae</taxon>
        <taxon>Fusarium</taxon>
        <taxon>Fusarium oxysporum species complex</taxon>
    </lineage>
</organism>
<accession>A0A2H3SXX2</accession>